<dbReference type="AlphaFoldDB" id="A0A2K1DZ77"/>
<dbReference type="InterPro" id="IPR035986">
    <property type="entry name" value="PKD_dom_sf"/>
</dbReference>
<proteinExistence type="predicted"/>
<keyword evidence="1" id="KW-0732">Signal</keyword>
<feature type="domain" description="PKD" evidence="2">
    <location>
        <begin position="411"/>
        <end position="445"/>
    </location>
</feature>
<accession>A0A2K1DZ77</accession>
<dbReference type="PROSITE" id="PS50093">
    <property type="entry name" value="PKD"/>
    <property type="match status" value="1"/>
</dbReference>
<dbReference type="Pfam" id="PF13585">
    <property type="entry name" value="CHU_C"/>
    <property type="match status" value="1"/>
</dbReference>
<dbReference type="SUPFAM" id="SSF49299">
    <property type="entry name" value="PKD domain"/>
    <property type="match status" value="1"/>
</dbReference>
<dbReference type="Pfam" id="PF18911">
    <property type="entry name" value="PKD_4"/>
    <property type="match status" value="1"/>
</dbReference>
<reference evidence="3 4" key="1">
    <citation type="submission" date="2018-01" db="EMBL/GenBank/DDBJ databases">
        <title>The draft genome of Hanstruepera neustonica JCM19743.</title>
        <authorList>
            <person name="He R.-H."/>
            <person name="Du Z.-J."/>
        </authorList>
    </citation>
    <scope>NUCLEOTIDE SEQUENCE [LARGE SCALE GENOMIC DNA]</scope>
    <source>
        <strain evidence="3 4">JCM19743</strain>
    </source>
</reference>
<organism evidence="3 4">
    <name type="scientific">Hanstruepera neustonica</name>
    <dbReference type="NCBI Taxonomy" id="1445657"/>
    <lineage>
        <taxon>Bacteria</taxon>
        <taxon>Pseudomonadati</taxon>
        <taxon>Bacteroidota</taxon>
        <taxon>Flavobacteriia</taxon>
        <taxon>Flavobacteriales</taxon>
        <taxon>Flavobacteriaceae</taxon>
        <taxon>Hanstruepera</taxon>
    </lineage>
</organism>
<dbReference type="InterPro" id="IPR000601">
    <property type="entry name" value="PKD_dom"/>
</dbReference>
<dbReference type="NCBIfam" id="TIGR04131">
    <property type="entry name" value="Bac_Flav_CTERM"/>
    <property type="match status" value="1"/>
</dbReference>
<evidence type="ECO:0000313" key="3">
    <source>
        <dbReference type="EMBL" id="PNQ73332.1"/>
    </source>
</evidence>
<protein>
    <recommendedName>
        <fullName evidence="2">PKD domain-containing protein</fullName>
    </recommendedName>
</protein>
<evidence type="ECO:0000259" key="2">
    <source>
        <dbReference type="PROSITE" id="PS50093"/>
    </source>
</evidence>
<keyword evidence="4" id="KW-1185">Reference proteome</keyword>
<dbReference type="Gene3D" id="2.60.40.10">
    <property type="entry name" value="Immunoglobulins"/>
    <property type="match status" value="1"/>
</dbReference>
<dbReference type="CDD" id="cd00146">
    <property type="entry name" value="PKD"/>
    <property type="match status" value="1"/>
</dbReference>
<dbReference type="Proteomes" id="UP000236641">
    <property type="component" value="Unassembled WGS sequence"/>
</dbReference>
<evidence type="ECO:0000256" key="1">
    <source>
        <dbReference type="SAM" id="SignalP"/>
    </source>
</evidence>
<dbReference type="InterPro" id="IPR013783">
    <property type="entry name" value="Ig-like_fold"/>
</dbReference>
<sequence>MKTEFKYSILFILLTASTWCLAQNEAANWVFGQRAALDFNFGYPIPEQGSQIDTQEGCSSISDRLGNLLFYSDGSTVWNRNHSIMLNGEGLFGDKSSTQSAMIIPKPNDDNIYYIFTVDDRARANGLRYSEINMTFDGGLGGVTSNKNILLETPTTEKITAIESADGRSIWVISHKWNSNEFISYLVSDTGVNTTPVISAVGSVHQRTNNNNNNSIGYLKASPNREKIASVMSYQNNETQVFDFDAATGILSNPITLSNYSSEDIGPYGCEFSPDSNLLYVTEIDRANVISKVHQYDLTQPNEAAILNSAVVIAVQNDEELGGLQQALDGRIYIAVQGGETLAVISNPNEIGTAANYDFNGVYLDGNSSHYGLPPFIQSYFFATNVFRYTCFGDTTEFSINTSTVIDGISWDFGDPASGINNTSTDINPTHVFSSVGEYLVTITIDTEGETQVVYRTVTISEQPEPLNLDPLVGCEDSNGLATFDLLSAIPEDITSNPNVSVSFYETLDDAENRVNAIIAVSDFENSNGSQTIYVRLQNILSADCYSISELELITAPIPNIEAFDTAFFCENNPGDYVTIDVGPLEGSLSDYNFLWLETSETTSEIMVQSQGDYTVRITPIATISNQNPDGCYAERIISVSSSSVATITDVAVNYGNSITVFANGIGNYEYAVDDVSGPYQDSSQFSDLEPGVHTVYVRDKNNCGIVDSQFSIIGFPKVFTPNGDGDNDIWQVKGLTAQFQPNAKIYIFNRYGKLMKELLPTSEGWDGTFNGNLLPTGGYWFSVTLQDGTIYKDHFTLKR</sequence>
<dbReference type="InterPro" id="IPR026341">
    <property type="entry name" value="T9SS_type_B"/>
</dbReference>
<evidence type="ECO:0000313" key="4">
    <source>
        <dbReference type="Proteomes" id="UP000236641"/>
    </source>
</evidence>
<feature type="signal peptide" evidence="1">
    <location>
        <begin position="1"/>
        <end position="22"/>
    </location>
</feature>
<dbReference type="SUPFAM" id="SSF63829">
    <property type="entry name" value="Calcium-dependent phosphotriesterase"/>
    <property type="match status" value="1"/>
</dbReference>
<comment type="caution">
    <text evidence="3">The sequence shown here is derived from an EMBL/GenBank/DDBJ whole genome shotgun (WGS) entry which is preliminary data.</text>
</comment>
<name>A0A2K1DZ77_9FLAO</name>
<dbReference type="RefSeq" id="WP_103051856.1">
    <property type="nucleotide sequence ID" value="NZ_POWF01000003.1"/>
</dbReference>
<gene>
    <name evidence="3" type="ORF">C1T31_07375</name>
</gene>
<feature type="chain" id="PRO_5014413443" description="PKD domain-containing protein" evidence="1">
    <location>
        <begin position="23"/>
        <end position="800"/>
    </location>
</feature>
<dbReference type="OrthoDB" id="9765926at2"/>
<dbReference type="EMBL" id="POWF01000003">
    <property type="protein sequence ID" value="PNQ73332.1"/>
    <property type="molecule type" value="Genomic_DNA"/>
</dbReference>